<gene>
    <name evidence="1" type="ORF">JCM19232_4737</name>
</gene>
<dbReference type="AlphaFoldDB" id="A0A0B8P879"/>
<comment type="caution">
    <text evidence="1">The sequence shown here is derived from an EMBL/GenBank/DDBJ whole genome shotgun (WGS) entry which is preliminary data.</text>
</comment>
<reference evidence="1 2" key="1">
    <citation type="submission" date="2015-01" db="EMBL/GenBank/DDBJ databases">
        <title>Vibrio sp. C5 JCM 19232 whole genome shotgun sequence.</title>
        <authorList>
            <person name="Sawabe T."/>
            <person name="Meirelles P."/>
            <person name="Feng G."/>
            <person name="Sayaka M."/>
            <person name="Hattori M."/>
            <person name="Ohkuma M."/>
        </authorList>
    </citation>
    <scope>NUCLEOTIDE SEQUENCE [LARGE SCALE GENOMIC DNA]</scope>
    <source>
        <strain evidence="1 2">JCM19232</strain>
    </source>
</reference>
<evidence type="ECO:0000313" key="1">
    <source>
        <dbReference type="EMBL" id="GAM63060.1"/>
    </source>
</evidence>
<name>A0A0B8P879_9VIBR</name>
<dbReference type="EMBL" id="BBSA01000007">
    <property type="protein sequence ID" value="GAM63060.1"/>
    <property type="molecule type" value="Genomic_DNA"/>
</dbReference>
<accession>A0A0B8P879</accession>
<sequence length="226" mass="26797">MNQYLSRTSNLRVDDFLAHQEGASDNELRAADLDNVDNYHFYLAYQTIANWFDNPDIDRFEWRNKLLNHTRFIWYAAREDNESIDRWQSIDIFMRINSGKIPLTNAELIKALLLNSVVKDGKSDVSLLQQSELGQQWDMIEHGLQNDDFWAFLSPKSRANDHTTRIELLFDLISEKDLSSKRKNLEAQDKYFSFNYYNQQLKNIDDPSREVHLLWHEVKKRLLPPT</sequence>
<dbReference type="Proteomes" id="UP000031670">
    <property type="component" value="Unassembled WGS sequence"/>
</dbReference>
<proteinExistence type="predicted"/>
<organism evidence="1 2">
    <name type="scientific">Vibrio ishigakensis</name>
    <dbReference type="NCBI Taxonomy" id="1481914"/>
    <lineage>
        <taxon>Bacteria</taxon>
        <taxon>Pseudomonadati</taxon>
        <taxon>Pseudomonadota</taxon>
        <taxon>Gammaproteobacteria</taxon>
        <taxon>Vibrionales</taxon>
        <taxon>Vibrionaceae</taxon>
        <taxon>Vibrio</taxon>
    </lineage>
</organism>
<protein>
    <submittedName>
        <fullName evidence="1">Uncharacterized protein</fullName>
    </submittedName>
</protein>
<evidence type="ECO:0000313" key="2">
    <source>
        <dbReference type="Proteomes" id="UP000031670"/>
    </source>
</evidence>
<reference evidence="1 2" key="2">
    <citation type="submission" date="2015-01" db="EMBL/GenBank/DDBJ databases">
        <authorList>
            <consortium name="NBRP consortium"/>
            <person name="Sawabe T."/>
            <person name="Meirelles P."/>
            <person name="Feng G."/>
            <person name="Sayaka M."/>
            <person name="Hattori M."/>
            <person name="Ohkuma M."/>
        </authorList>
    </citation>
    <scope>NUCLEOTIDE SEQUENCE [LARGE SCALE GENOMIC DNA]</scope>
    <source>
        <strain evidence="1 2">JCM19232</strain>
    </source>
</reference>